<dbReference type="GO" id="GO:0016020">
    <property type="term" value="C:membrane"/>
    <property type="evidence" value="ECO:0007669"/>
    <property type="project" value="InterPro"/>
</dbReference>
<evidence type="ECO:0000256" key="1">
    <source>
        <dbReference type="ARBA" id="ARBA00023224"/>
    </source>
</evidence>
<dbReference type="GO" id="GO:0006935">
    <property type="term" value="P:chemotaxis"/>
    <property type="evidence" value="ECO:0007669"/>
    <property type="project" value="InterPro"/>
</dbReference>
<gene>
    <name evidence="6" type="ORF">GJR99_01170</name>
</gene>
<keyword evidence="7" id="KW-1185">Reference proteome</keyword>
<dbReference type="SUPFAM" id="SSF58104">
    <property type="entry name" value="Methyl-accepting chemotaxis protein (MCP) signaling domain"/>
    <property type="match status" value="1"/>
</dbReference>
<dbReference type="InterPro" id="IPR044398">
    <property type="entry name" value="Globin-sensor_dom"/>
</dbReference>
<dbReference type="SMART" id="SM00283">
    <property type="entry name" value="MA"/>
    <property type="match status" value="1"/>
</dbReference>
<dbReference type="PANTHER" id="PTHR32089">
    <property type="entry name" value="METHYL-ACCEPTING CHEMOTAXIS PROTEIN MCPB"/>
    <property type="match status" value="1"/>
</dbReference>
<dbReference type="EMBL" id="WKJQ01000001">
    <property type="protein sequence ID" value="MRW95180.1"/>
    <property type="molecule type" value="Genomic_DNA"/>
</dbReference>
<comment type="similarity">
    <text evidence="2">Belongs to the methyl-accepting chemotaxis (MCP) protein family.</text>
</comment>
<feature type="domain" description="Methyl-accepting transducer" evidence="5">
    <location>
        <begin position="253"/>
        <end position="489"/>
    </location>
</feature>
<dbReference type="GO" id="GO:0020037">
    <property type="term" value="F:heme binding"/>
    <property type="evidence" value="ECO:0007669"/>
    <property type="project" value="InterPro"/>
</dbReference>
<dbReference type="Pfam" id="PF11563">
    <property type="entry name" value="Protoglobin"/>
    <property type="match status" value="1"/>
</dbReference>
<dbReference type="GO" id="GO:0004888">
    <property type="term" value="F:transmembrane signaling receptor activity"/>
    <property type="evidence" value="ECO:0007669"/>
    <property type="project" value="InterPro"/>
</dbReference>
<dbReference type="InterPro" id="IPR012292">
    <property type="entry name" value="Globin/Proto"/>
</dbReference>
<dbReference type="PRINTS" id="PR00260">
    <property type="entry name" value="CHEMTRNSDUCR"/>
</dbReference>
<dbReference type="PROSITE" id="PS50111">
    <property type="entry name" value="CHEMOTAXIS_TRANSDUC_2"/>
    <property type="match status" value="1"/>
</dbReference>
<dbReference type="PANTHER" id="PTHR32089:SF112">
    <property type="entry name" value="LYSOZYME-LIKE PROTEIN-RELATED"/>
    <property type="match status" value="1"/>
</dbReference>
<dbReference type="GO" id="GO:0019825">
    <property type="term" value="F:oxygen binding"/>
    <property type="evidence" value="ECO:0007669"/>
    <property type="project" value="InterPro"/>
</dbReference>
<keyword evidence="1 3" id="KW-0807">Transducer</keyword>
<accession>A0A6A8G258</accession>
<reference evidence="6 7" key="1">
    <citation type="submission" date="2019-11" db="EMBL/GenBank/DDBJ databases">
        <title>Whole genome sequence of Haloferax sp. MBLA0078.</title>
        <authorList>
            <person name="Seo M.-J."/>
            <person name="Cho E.-S."/>
        </authorList>
    </citation>
    <scope>NUCLEOTIDE SEQUENCE [LARGE SCALE GENOMIC DNA]</scope>
    <source>
        <strain evidence="6 7">MBLA0078</strain>
    </source>
</reference>
<dbReference type="SUPFAM" id="SSF46458">
    <property type="entry name" value="Globin-like"/>
    <property type="match status" value="1"/>
</dbReference>
<evidence type="ECO:0000259" key="5">
    <source>
        <dbReference type="PROSITE" id="PS50111"/>
    </source>
</evidence>
<protein>
    <submittedName>
        <fullName evidence="6">Methyl-accepting chemotaxis protein</fullName>
    </submittedName>
</protein>
<evidence type="ECO:0000256" key="4">
    <source>
        <dbReference type="SAM" id="MobiDB-lite"/>
    </source>
</evidence>
<dbReference type="Gene3D" id="1.10.287.950">
    <property type="entry name" value="Methyl-accepting chemotaxis protein"/>
    <property type="match status" value="1"/>
</dbReference>
<dbReference type="CDD" id="cd11386">
    <property type="entry name" value="MCP_signal"/>
    <property type="match status" value="1"/>
</dbReference>
<dbReference type="InterPro" id="IPR004089">
    <property type="entry name" value="MCPsignal_dom"/>
</dbReference>
<comment type="caution">
    <text evidence="6">The sequence shown here is derived from an EMBL/GenBank/DDBJ whole genome shotgun (WGS) entry which is preliminary data.</text>
</comment>
<organism evidence="6 7">
    <name type="scientific">Haloferax marinum</name>
    <dbReference type="NCBI Taxonomy" id="2666143"/>
    <lineage>
        <taxon>Archaea</taxon>
        <taxon>Methanobacteriati</taxon>
        <taxon>Methanobacteriota</taxon>
        <taxon>Stenosarchaea group</taxon>
        <taxon>Halobacteria</taxon>
        <taxon>Halobacteriales</taxon>
        <taxon>Haloferacaceae</taxon>
        <taxon>Haloferax</taxon>
    </lineage>
</organism>
<dbReference type="Pfam" id="PF00015">
    <property type="entry name" value="MCPsignal"/>
    <property type="match status" value="1"/>
</dbReference>
<dbReference type="InterPro" id="IPR009050">
    <property type="entry name" value="Globin-like_sf"/>
</dbReference>
<feature type="region of interest" description="Disordered" evidence="4">
    <location>
        <begin position="163"/>
        <end position="197"/>
    </location>
</feature>
<proteinExistence type="inferred from homology"/>
<evidence type="ECO:0000256" key="2">
    <source>
        <dbReference type="ARBA" id="ARBA00029447"/>
    </source>
</evidence>
<dbReference type="AlphaFoldDB" id="A0A6A8G258"/>
<sequence length="527" mass="57186">MNVNQTGGADGVLITSEKRSTVDGGALCAEIGIDDDEVEWRKRFTRFTEADARRLDALSDTFDDVAEPLVEEFYDNILRDDETESILGRSTKSVEALKGSQHAYLDDLTNGSYGCDYFERRARIGKIHDMLELGPKIYLGAYSVYYEGLFGAIVEDAKSRLASTEPAVETTKPSLRERLSGAKAATDGAVETDSDGLSPEEALDEVYENFMSVLKLVTLDQQVAMDTYIHSYSSQIEDELERREHVTKEVRETVDELSEDAEKVTTRAATIRDSASIQSESTRSVADEVSSMSATVEEIAATATEVEETSGRAESLARHGQEAAGEALGAMAEVSDSAEGVADDVDQLRTRVDEIDEVVEIITGIADQTNLLALNASIEAARAGDAGDGFAVVAEEVKSLAEESKAQVGEIESVIRRIQDDTDETAKNIEQTTVRLDEGIDEVESAMENLGEIVAAVEDTAAGIREVSDATDEQATSMTEITSMMDEVAMRASEIREEVATVSEANQRQAEQVTEIADTVGRLTDES</sequence>
<dbReference type="CDD" id="cd01068">
    <property type="entry name" value="globin_sensor"/>
    <property type="match status" value="1"/>
</dbReference>
<dbReference type="InterPro" id="IPR039379">
    <property type="entry name" value="Protoglobin_sensor_dom"/>
</dbReference>
<dbReference type="OrthoDB" id="8523at2157"/>
<evidence type="ECO:0000256" key="3">
    <source>
        <dbReference type="PROSITE-ProRule" id="PRU00284"/>
    </source>
</evidence>
<dbReference type="Proteomes" id="UP000443423">
    <property type="component" value="Unassembled WGS sequence"/>
</dbReference>
<evidence type="ECO:0000313" key="7">
    <source>
        <dbReference type="Proteomes" id="UP000443423"/>
    </source>
</evidence>
<name>A0A6A8G258_9EURY</name>
<dbReference type="GO" id="GO:0007165">
    <property type="term" value="P:signal transduction"/>
    <property type="evidence" value="ECO:0007669"/>
    <property type="project" value="UniProtKB-KW"/>
</dbReference>
<dbReference type="InterPro" id="IPR004090">
    <property type="entry name" value="Chemotax_Me-accpt_rcpt"/>
</dbReference>
<evidence type="ECO:0000313" key="6">
    <source>
        <dbReference type="EMBL" id="MRW95180.1"/>
    </source>
</evidence>
<dbReference type="Gene3D" id="1.10.490.10">
    <property type="entry name" value="Globins"/>
    <property type="match status" value="1"/>
</dbReference>